<dbReference type="SMART" id="SM00199">
    <property type="entry name" value="SCY"/>
    <property type="match status" value="1"/>
</dbReference>
<name>A0ABU7C956_9TELE</name>
<feature type="chain" id="PRO_5045962380" description="Chemokine interleukin-8-like domain-containing protein" evidence="3">
    <location>
        <begin position="23"/>
        <end position="135"/>
    </location>
</feature>
<dbReference type="Gene3D" id="2.40.50.40">
    <property type="match status" value="1"/>
</dbReference>
<dbReference type="Pfam" id="PF00048">
    <property type="entry name" value="IL8"/>
    <property type="match status" value="1"/>
</dbReference>
<dbReference type="PANTHER" id="PTHR12015">
    <property type="entry name" value="SMALL INDUCIBLE CYTOKINE A"/>
    <property type="match status" value="1"/>
</dbReference>
<feature type="region of interest" description="Disordered" evidence="2">
    <location>
        <begin position="88"/>
        <end position="135"/>
    </location>
</feature>
<evidence type="ECO:0000259" key="4">
    <source>
        <dbReference type="SMART" id="SM00199"/>
    </source>
</evidence>
<dbReference type="Proteomes" id="UP001345963">
    <property type="component" value="Unassembled WGS sequence"/>
</dbReference>
<reference evidence="5 6" key="1">
    <citation type="submission" date="2021-07" db="EMBL/GenBank/DDBJ databases">
        <authorList>
            <person name="Palmer J.M."/>
        </authorList>
    </citation>
    <scope>NUCLEOTIDE SEQUENCE [LARGE SCALE GENOMIC DNA]</scope>
    <source>
        <strain evidence="5 6">AT_MEX2019</strain>
        <tissue evidence="5">Muscle</tissue>
    </source>
</reference>
<protein>
    <recommendedName>
        <fullName evidence="4">Chemokine interleukin-8-like domain-containing protein</fullName>
    </recommendedName>
</protein>
<feature type="compositionally biased region" description="Polar residues" evidence="2">
    <location>
        <begin position="104"/>
        <end position="115"/>
    </location>
</feature>
<dbReference type="InterPro" id="IPR001811">
    <property type="entry name" value="Chemokine_IL8-like_dom"/>
</dbReference>
<feature type="compositionally biased region" description="Basic residues" evidence="2">
    <location>
        <begin position="125"/>
        <end position="135"/>
    </location>
</feature>
<evidence type="ECO:0000256" key="2">
    <source>
        <dbReference type="SAM" id="MobiDB-lite"/>
    </source>
</evidence>
<organism evidence="5 6">
    <name type="scientific">Ataeniobius toweri</name>
    <dbReference type="NCBI Taxonomy" id="208326"/>
    <lineage>
        <taxon>Eukaryota</taxon>
        <taxon>Metazoa</taxon>
        <taxon>Chordata</taxon>
        <taxon>Craniata</taxon>
        <taxon>Vertebrata</taxon>
        <taxon>Euteleostomi</taxon>
        <taxon>Actinopterygii</taxon>
        <taxon>Neopterygii</taxon>
        <taxon>Teleostei</taxon>
        <taxon>Neoteleostei</taxon>
        <taxon>Acanthomorphata</taxon>
        <taxon>Ovalentaria</taxon>
        <taxon>Atherinomorphae</taxon>
        <taxon>Cyprinodontiformes</taxon>
        <taxon>Goodeidae</taxon>
        <taxon>Ataeniobius</taxon>
    </lineage>
</organism>
<proteinExistence type="predicted"/>
<keyword evidence="1" id="KW-0202">Cytokine</keyword>
<feature type="signal peptide" evidence="3">
    <location>
        <begin position="1"/>
        <end position="22"/>
    </location>
</feature>
<feature type="domain" description="Chemokine interleukin-8-like" evidence="4">
    <location>
        <begin position="27"/>
        <end position="87"/>
    </location>
</feature>
<dbReference type="SUPFAM" id="SSF54117">
    <property type="entry name" value="Interleukin 8-like chemokines"/>
    <property type="match status" value="1"/>
</dbReference>
<dbReference type="EMBL" id="JAHUTI010081411">
    <property type="protein sequence ID" value="MED6258830.1"/>
    <property type="molecule type" value="Genomic_DNA"/>
</dbReference>
<dbReference type="InterPro" id="IPR039809">
    <property type="entry name" value="Chemokine_b/g/d"/>
</dbReference>
<gene>
    <name evidence="5" type="ORF">ATANTOWER_012955</name>
</gene>
<accession>A0ABU7C956</accession>
<sequence>MQFRLILTALVCFTAWMNLVQAAVVFVNNCRCVHWSKTQVNFTQIEKYTIQMEGRCPINAVVFQTVNGNTICKDPNSNWAKHVIRKLEAKTASSPEKRRHNKRSTLGSTPSTSTKLCGAITKPRNPQKGKKMKRG</sequence>
<comment type="caution">
    <text evidence="5">The sequence shown here is derived from an EMBL/GenBank/DDBJ whole genome shotgun (WGS) entry which is preliminary data.</text>
</comment>
<keyword evidence="6" id="KW-1185">Reference proteome</keyword>
<evidence type="ECO:0000256" key="3">
    <source>
        <dbReference type="SAM" id="SignalP"/>
    </source>
</evidence>
<evidence type="ECO:0000313" key="6">
    <source>
        <dbReference type="Proteomes" id="UP001345963"/>
    </source>
</evidence>
<dbReference type="PANTHER" id="PTHR12015:SF177">
    <property type="entry name" value="CHEMOKINE INTERLEUKIN-8-LIKE DOMAIN-CONTAINING PROTEIN"/>
    <property type="match status" value="1"/>
</dbReference>
<evidence type="ECO:0000256" key="1">
    <source>
        <dbReference type="ARBA" id="ARBA00022514"/>
    </source>
</evidence>
<keyword evidence="3" id="KW-0732">Signal</keyword>
<dbReference type="InterPro" id="IPR036048">
    <property type="entry name" value="Interleukin_8-like_sf"/>
</dbReference>
<evidence type="ECO:0000313" key="5">
    <source>
        <dbReference type="EMBL" id="MED6258830.1"/>
    </source>
</evidence>